<evidence type="ECO:0000256" key="4">
    <source>
        <dbReference type="PROSITE-ProRule" id="PRU00433"/>
    </source>
</evidence>
<dbReference type="InterPro" id="IPR009056">
    <property type="entry name" value="Cyt_c-like_dom"/>
</dbReference>
<sequence length="453" mass="47668">MQIHKRFPDTLFGSQTTPAAIPAFESDPDPAGLVATDQPAGATLTASNAFFQNLGANQRTCFSCHQPQNGWAISAASVQQRFYSSLGNDPLFRLIDGATCPNSTIETYAGKILSFRLLLTKGLIRVGLPLPSSLTMTGLVDPYQCSNNTTVNVGSTSIYSFYRRPLPSTNFFFQTSNPSNLFMWDGREPSLISQANDATLIHAQAPTAPTSTQQTQMVSFESGIFSAQNFSSAARSLQTQSATGGPFALSSQPFVQGGPQPSAASLPAPFNLYTSWATLTATDPVSAARESIARGEAIFNSTTAKSCGGCHNTVNNGNRDNAANPGIQKFFNTGLANASATPPSAGQGITSAALADLDISGLPVFTVTCNDGSNLQGSVYTVTDLGRAMISGVCADIGAFKAPSLRGLAARAPYFHNGSAATLLNVVNFYNDNFNLGLTSSQVQDLVNFLNTL</sequence>
<keyword evidence="3 4" id="KW-0408">Iron</keyword>
<dbReference type="GO" id="GO:0046872">
    <property type="term" value="F:metal ion binding"/>
    <property type="evidence" value="ECO:0007669"/>
    <property type="project" value="UniProtKB-KW"/>
</dbReference>
<dbReference type="GO" id="GO:0009055">
    <property type="term" value="F:electron transfer activity"/>
    <property type="evidence" value="ECO:0007669"/>
    <property type="project" value="InterPro"/>
</dbReference>
<feature type="domain" description="Cytochrome c" evidence="5">
    <location>
        <begin position="290"/>
        <end position="453"/>
    </location>
</feature>
<evidence type="ECO:0000313" key="6">
    <source>
        <dbReference type="EMBL" id="RBP09720.1"/>
    </source>
</evidence>
<proteinExistence type="predicted"/>
<dbReference type="Proteomes" id="UP000253529">
    <property type="component" value="Unassembled WGS sequence"/>
</dbReference>
<dbReference type="AlphaFoldDB" id="A0A366F6X4"/>
<evidence type="ECO:0000256" key="3">
    <source>
        <dbReference type="ARBA" id="ARBA00023004"/>
    </source>
</evidence>
<dbReference type="SUPFAM" id="SSF46626">
    <property type="entry name" value="Cytochrome c"/>
    <property type="match status" value="1"/>
</dbReference>
<evidence type="ECO:0000256" key="1">
    <source>
        <dbReference type="ARBA" id="ARBA00022617"/>
    </source>
</evidence>
<keyword evidence="2 4" id="KW-0479">Metal-binding</keyword>
<keyword evidence="7" id="KW-1185">Reference proteome</keyword>
<name>A0A366F6X4_9HYPH</name>
<keyword evidence="1 4" id="KW-0349">Heme</keyword>
<dbReference type="PROSITE" id="PS51007">
    <property type="entry name" value="CYTC"/>
    <property type="match status" value="1"/>
</dbReference>
<dbReference type="PANTHER" id="PTHR30600">
    <property type="entry name" value="CYTOCHROME C PEROXIDASE-RELATED"/>
    <property type="match status" value="1"/>
</dbReference>
<dbReference type="GO" id="GO:0004130">
    <property type="term" value="F:cytochrome-c peroxidase activity"/>
    <property type="evidence" value="ECO:0007669"/>
    <property type="project" value="TreeGrafter"/>
</dbReference>
<accession>A0A366F6X4</accession>
<protein>
    <recommendedName>
        <fullName evidence="5">Cytochrome c domain-containing protein</fullName>
    </recommendedName>
</protein>
<dbReference type="InterPro" id="IPR051395">
    <property type="entry name" value="Cytochrome_c_Peroxidase/MauG"/>
</dbReference>
<gene>
    <name evidence="6" type="ORF">DFR50_12165</name>
</gene>
<evidence type="ECO:0000259" key="5">
    <source>
        <dbReference type="PROSITE" id="PS51007"/>
    </source>
</evidence>
<reference evidence="6 7" key="1">
    <citation type="submission" date="2018-06" db="EMBL/GenBank/DDBJ databases">
        <title>Genomic Encyclopedia of Type Strains, Phase IV (KMG-IV): sequencing the most valuable type-strain genomes for metagenomic binning, comparative biology and taxonomic classification.</title>
        <authorList>
            <person name="Goeker M."/>
        </authorList>
    </citation>
    <scope>NUCLEOTIDE SEQUENCE [LARGE SCALE GENOMIC DNA]</scope>
    <source>
        <strain evidence="6 7">DSM 24875</strain>
    </source>
</reference>
<evidence type="ECO:0000256" key="2">
    <source>
        <dbReference type="ARBA" id="ARBA00022723"/>
    </source>
</evidence>
<dbReference type="GO" id="GO:0020037">
    <property type="term" value="F:heme binding"/>
    <property type="evidence" value="ECO:0007669"/>
    <property type="project" value="InterPro"/>
</dbReference>
<evidence type="ECO:0000313" key="7">
    <source>
        <dbReference type="Proteomes" id="UP000253529"/>
    </source>
</evidence>
<comment type="caution">
    <text evidence="6">The sequence shown here is derived from an EMBL/GenBank/DDBJ whole genome shotgun (WGS) entry which is preliminary data.</text>
</comment>
<dbReference type="InterPro" id="IPR036909">
    <property type="entry name" value="Cyt_c-like_dom_sf"/>
</dbReference>
<dbReference type="Gene3D" id="1.10.760.10">
    <property type="entry name" value="Cytochrome c-like domain"/>
    <property type="match status" value="1"/>
</dbReference>
<organism evidence="6 7">
    <name type="scientific">Roseiarcus fermentans</name>
    <dbReference type="NCBI Taxonomy" id="1473586"/>
    <lineage>
        <taxon>Bacteria</taxon>
        <taxon>Pseudomonadati</taxon>
        <taxon>Pseudomonadota</taxon>
        <taxon>Alphaproteobacteria</taxon>
        <taxon>Hyphomicrobiales</taxon>
        <taxon>Roseiarcaceae</taxon>
        <taxon>Roseiarcus</taxon>
    </lineage>
</organism>
<dbReference type="Pfam" id="PF21419">
    <property type="entry name" value="RoxA-like_Cyt-c"/>
    <property type="match status" value="1"/>
</dbReference>
<dbReference type="EMBL" id="QNRK01000021">
    <property type="protein sequence ID" value="RBP09720.1"/>
    <property type="molecule type" value="Genomic_DNA"/>
</dbReference>